<accession>A0A919EPE5</accession>
<sequence length="317" mass="33491">MVEVRPDRTASGAGQELALLLRAWWEAATDESGRKPTQESLARRVGVNQTTLSRYFNPAHASNAPKDIVRALHATLGAPPEDLPTALALAETAAGGPARSEPPPPSPAAPAQPFPPAPEPISPPNSPPGSPKPPRSLWRTALVAAVTTSIALASWALLADRRPPATHDRPVAAARGPAATARWPLVRLGEKSSLTWTIQRLLQADGRRLRADGIFGPETRRHVIAFQRTRGLQPDGKVGERTWPVLVRSVASGATGPEVEAVQDLLGQAGLPADITGVYTAGTLRAVSDFQTRRGLPATGAVDTPTWRALTASVPRP</sequence>
<evidence type="ECO:0000313" key="3">
    <source>
        <dbReference type="EMBL" id="GHG06097.1"/>
    </source>
</evidence>
<feature type="domain" description="HTH cro/C1-type" evidence="2">
    <location>
        <begin position="37"/>
        <end position="83"/>
    </location>
</feature>
<dbReference type="InterPro" id="IPR036366">
    <property type="entry name" value="PGBDSf"/>
</dbReference>
<evidence type="ECO:0000259" key="2">
    <source>
        <dbReference type="PROSITE" id="PS50943"/>
    </source>
</evidence>
<evidence type="ECO:0000256" key="1">
    <source>
        <dbReference type="SAM" id="MobiDB-lite"/>
    </source>
</evidence>
<dbReference type="AlphaFoldDB" id="A0A919EPE5"/>
<dbReference type="RefSeq" id="WP_190042539.1">
    <property type="nucleotide sequence ID" value="NZ_BNBE01000002.1"/>
</dbReference>
<organism evidence="3 4">
    <name type="scientific">Streptomyces filamentosus</name>
    <name type="common">Streptomyces roseosporus</name>
    <dbReference type="NCBI Taxonomy" id="67294"/>
    <lineage>
        <taxon>Bacteria</taxon>
        <taxon>Bacillati</taxon>
        <taxon>Actinomycetota</taxon>
        <taxon>Actinomycetes</taxon>
        <taxon>Kitasatosporales</taxon>
        <taxon>Streptomycetaceae</taxon>
        <taxon>Streptomyces</taxon>
    </lineage>
</organism>
<feature type="compositionally biased region" description="Pro residues" evidence="1">
    <location>
        <begin position="100"/>
        <end position="134"/>
    </location>
</feature>
<evidence type="ECO:0000313" key="4">
    <source>
        <dbReference type="Proteomes" id="UP000632849"/>
    </source>
</evidence>
<dbReference type="PROSITE" id="PS50943">
    <property type="entry name" value="HTH_CROC1"/>
    <property type="match status" value="1"/>
</dbReference>
<dbReference type="InterPro" id="IPR001387">
    <property type="entry name" value="Cro/C1-type_HTH"/>
</dbReference>
<gene>
    <name evidence="3" type="ORF">GCM10017667_41450</name>
</gene>
<reference evidence="3" key="1">
    <citation type="journal article" date="2014" name="Int. J. Syst. Evol. Microbiol.">
        <title>Complete genome sequence of Corynebacterium casei LMG S-19264T (=DSM 44701T), isolated from a smear-ripened cheese.</title>
        <authorList>
            <consortium name="US DOE Joint Genome Institute (JGI-PGF)"/>
            <person name="Walter F."/>
            <person name="Albersmeier A."/>
            <person name="Kalinowski J."/>
            <person name="Ruckert C."/>
        </authorList>
    </citation>
    <scope>NUCLEOTIDE SEQUENCE</scope>
    <source>
        <strain evidence="3">JCM 4122</strain>
    </source>
</reference>
<dbReference type="GO" id="GO:0003677">
    <property type="term" value="F:DNA binding"/>
    <property type="evidence" value="ECO:0007669"/>
    <property type="project" value="InterPro"/>
</dbReference>
<protein>
    <recommendedName>
        <fullName evidence="2">HTH cro/C1-type domain-containing protein</fullName>
    </recommendedName>
</protein>
<keyword evidence="4" id="KW-1185">Reference proteome</keyword>
<dbReference type="EMBL" id="BNBE01000002">
    <property type="protein sequence ID" value="GHG06097.1"/>
    <property type="molecule type" value="Genomic_DNA"/>
</dbReference>
<dbReference type="Proteomes" id="UP000632849">
    <property type="component" value="Unassembled WGS sequence"/>
</dbReference>
<comment type="caution">
    <text evidence="3">The sequence shown here is derived from an EMBL/GenBank/DDBJ whole genome shotgun (WGS) entry which is preliminary data.</text>
</comment>
<feature type="region of interest" description="Disordered" evidence="1">
    <location>
        <begin position="91"/>
        <end position="136"/>
    </location>
</feature>
<reference evidence="3" key="2">
    <citation type="submission" date="2020-09" db="EMBL/GenBank/DDBJ databases">
        <authorList>
            <person name="Sun Q."/>
            <person name="Ohkuma M."/>
        </authorList>
    </citation>
    <scope>NUCLEOTIDE SEQUENCE</scope>
    <source>
        <strain evidence="3">JCM 4122</strain>
    </source>
</reference>
<name>A0A919EPE5_STRFL</name>
<proteinExistence type="predicted"/>
<dbReference type="InterPro" id="IPR002477">
    <property type="entry name" value="Peptidoglycan-bd-like"/>
</dbReference>
<dbReference type="InterPro" id="IPR036365">
    <property type="entry name" value="PGBD-like_sf"/>
</dbReference>
<dbReference type="InterPro" id="IPR010982">
    <property type="entry name" value="Lambda_DNA-bd_dom_sf"/>
</dbReference>
<dbReference type="SUPFAM" id="SSF47090">
    <property type="entry name" value="PGBD-like"/>
    <property type="match status" value="2"/>
</dbReference>
<dbReference type="Gene3D" id="1.10.260.40">
    <property type="entry name" value="lambda repressor-like DNA-binding domains"/>
    <property type="match status" value="1"/>
</dbReference>
<dbReference type="CDD" id="cd00093">
    <property type="entry name" value="HTH_XRE"/>
    <property type="match status" value="1"/>
</dbReference>
<dbReference type="SUPFAM" id="SSF47413">
    <property type="entry name" value="lambda repressor-like DNA-binding domains"/>
    <property type="match status" value="1"/>
</dbReference>
<dbReference type="Gene3D" id="1.10.101.10">
    <property type="entry name" value="PGBD-like superfamily/PGBD"/>
    <property type="match status" value="2"/>
</dbReference>
<dbReference type="Pfam" id="PF01471">
    <property type="entry name" value="PG_binding_1"/>
    <property type="match status" value="2"/>
</dbReference>